<evidence type="ECO:0000259" key="3">
    <source>
        <dbReference type="PROSITE" id="PS50887"/>
    </source>
</evidence>
<organism evidence="4 5">
    <name type="scientific">Pseudoalteromonas spongiae</name>
    <dbReference type="NCBI Taxonomy" id="298657"/>
    <lineage>
        <taxon>Bacteria</taxon>
        <taxon>Pseudomonadati</taxon>
        <taxon>Pseudomonadota</taxon>
        <taxon>Gammaproteobacteria</taxon>
        <taxon>Alteromonadales</taxon>
        <taxon>Pseudoalteromonadaceae</taxon>
        <taxon>Pseudoalteromonas</taxon>
    </lineage>
</organism>
<dbReference type="CDD" id="cd01948">
    <property type="entry name" value="EAL"/>
    <property type="match status" value="1"/>
</dbReference>
<dbReference type="SUPFAM" id="SSF55073">
    <property type="entry name" value="Nucleotide cyclase"/>
    <property type="match status" value="1"/>
</dbReference>
<keyword evidence="1" id="KW-1133">Transmembrane helix</keyword>
<dbReference type="SMART" id="SM00267">
    <property type="entry name" value="GGDEF"/>
    <property type="match status" value="1"/>
</dbReference>
<evidence type="ECO:0000313" key="4">
    <source>
        <dbReference type="EMBL" id="MEI4550272.1"/>
    </source>
</evidence>
<dbReference type="PROSITE" id="PS50887">
    <property type="entry name" value="GGDEF"/>
    <property type="match status" value="1"/>
</dbReference>
<dbReference type="PROSITE" id="PS50883">
    <property type="entry name" value="EAL"/>
    <property type="match status" value="1"/>
</dbReference>
<comment type="caution">
    <text evidence="4">The sequence shown here is derived from an EMBL/GenBank/DDBJ whole genome shotgun (WGS) entry which is preliminary data.</text>
</comment>
<dbReference type="InterPro" id="IPR029787">
    <property type="entry name" value="Nucleotide_cyclase"/>
</dbReference>
<name>A0ABU8EW67_9GAMM</name>
<evidence type="ECO:0000313" key="5">
    <source>
        <dbReference type="Proteomes" id="UP001382455"/>
    </source>
</evidence>
<evidence type="ECO:0000259" key="2">
    <source>
        <dbReference type="PROSITE" id="PS50883"/>
    </source>
</evidence>
<dbReference type="InterPro" id="IPR050706">
    <property type="entry name" value="Cyclic-di-GMP_PDE-like"/>
</dbReference>
<dbReference type="RefSeq" id="WP_336435521.1">
    <property type="nucleotide sequence ID" value="NZ_JBAWKS010000001.1"/>
</dbReference>
<dbReference type="Gene3D" id="3.20.20.450">
    <property type="entry name" value="EAL domain"/>
    <property type="match status" value="1"/>
</dbReference>
<sequence>MYYSNQGIRWLFFAGVLFLASLGGYVYYVYSHTYNDILKDVDAKLLNAAQSVKFILGDEYHDNITGPDHIDEKSYLLKSKQLSEFASKLELEYVYAMIKEGDQVYFSASSYTNEDIKNNKLTYFYDLYPEATQLNVKAFYSTEPLFEHSEDQWGHFRTIFLPFQAQDGRTYLTGADITIKDLNEQLAASVSQAVITASFFFFIATLVGSAYIYLLKQNLTRDPVTGYANHIALERKLQSHSPLHMQLAIVLISNLEDINGFYGSHIGDEVMQKLLARLNKLKSTECHLYRLSSNKIALLSPNLDSNACLKLVENLNKNAPLLYDPFIYVTLCAGIATGNKTLLVENARIAVEQAKRSRELVVFYSDAMSIIKNQYQHNLKIAKDVREAFKNGQVEAHFQPILTIDGNETLMYEGLARIKINDALYEPDYFLSVVNRSRMDGQLTRMVFLDCVKRFRQTNLCWSMNLTAQDMLDPSLAQFLDDELKRYPTPHHISFELIETEAIANLTEIKGFVEMVRRHGAKVFIDDFGTGYSNISNILKLEVDGLKIDRSLVSQITKDGEVFLFIQHIANFAKEVNLTLIAEGVENKLVADKLAKAGIKYVQGFYYARPARELAHISQTAKAS</sequence>
<feature type="transmembrane region" description="Helical" evidence="1">
    <location>
        <begin position="193"/>
        <end position="214"/>
    </location>
</feature>
<dbReference type="Proteomes" id="UP001382455">
    <property type="component" value="Unassembled WGS sequence"/>
</dbReference>
<dbReference type="InterPro" id="IPR001633">
    <property type="entry name" value="EAL_dom"/>
</dbReference>
<reference evidence="4 5" key="1">
    <citation type="submission" date="2023-12" db="EMBL/GenBank/DDBJ databases">
        <title>Friends and Foes: Symbiotic and Algicidal bacterial influence on Karenia brevis blooms.</title>
        <authorList>
            <person name="Fei C."/>
            <person name="Mohamed A.R."/>
            <person name="Booker A."/>
            <person name="Arshad M."/>
            <person name="Klass S."/>
            <person name="Ahn S."/>
            <person name="Gilbert P.M."/>
            <person name="Heil C.A."/>
            <person name="Martinez J.M."/>
            <person name="Amin S.A."/>
        </authorList>
    </citation>
    <scope>NUCLEOTIDE SEQUENCE [LARGE SCALE GENOMIC DNA]</scope>
    <source>
        <strain evidence="4 5">CE15</strain>
    </source>
</reference>
<keyword evidence="5" id="KW-1185">Reference proteome</keyword>
<dbReference type="SMART" id="SM00052">
    <property type="entry name" value="EAL"/>
    <property type="match status" value="1"/>
</dbReference>
<evidence type="ECO:0000256" key="1">
    <source>
        <dbReference type="SAM" id="Phobius"/>
    </source>
</evidence>
<dbReference type="Pfam" id="PF00990">
    <property type="entry name" value="GGDEF"/>
    <property type="match status" value="1"/>
</dbReference>
<dbReference type="Gene3D" id="3.30.70.270">
    <property type="match status" value="1"/>
</dbReference>
<dbReference type="Pfam" id="PF00563">
    <property type="entry name" value="EAL"/>
    <property type="match status" value="1"/>
</dbReference>
<gene>
    <name evidence="4" type="ORF">WAE96_11400</name>
</gene>
<dbReference type="InterPro" id="IPR035919">
    <property type="entry name" value="EAL_sf"/>
</dbReference>
<feature type="transmembrane region" description="Helical" evidence="1">
    <location>
        <begin position="12"/>
        <end position="30"/>
    </location>
</feature>
<dbReference type="EMBL" id="JBAWKS010000001">
    <property type="protein sequence ID" value="MEI4550272.1"/>
    <property type="molecule type" value="Genomic_DNA"/>
</dbReference>
<proteinExistence type="predicted"/>
<feature type="domain" description="GGDEF" evidence="3">
    <location>
        <begin position="243"/>
        <end position="366"/>
    </location>
</feature>
<feature type="domain" description="EAL" evidence="2">
    <location>
        <begin position="378"/>
        <end position="624"/>
    </location>
</feature>
<accession>A0ABU8EW67</accession>
<keyword evidence="1" id="KW-0812">Transmembrane</keyword>
<dbReference type="InterPro" id="IPR000160">
    <property type="entry name" value="GGDEF_dom"/>
</dbReference>
<dbReference type="InterPro" id="IPR043128">
    <property type="entry name" value="Rev_trsase/Diguanyl_cyclase"/>
</dbReference>
<keyword evidence="1" id="KW-0472">Membrane</keyword>
<protein>
    <submittedName>
        <fullName evidence="4">EAL domain-containing protein</fullName>
    </submittedName>
</protein>
<dbReference type="PANTHER" id="PTHR33121:SF71">
    <property type="entry name" value="OXYGEN SENSOR PROTEIN DOSP"/>
    <property type="match status" value="1"/>
</dbReference>
<dbReference type="SUPFAM" id="SSF141868">
    <property type="entry name" value="EAL domain-like"/>
    <property type="match status" value="1"/>
</dbReference>
<dbReference type="PANTHER" id="PTHR33121">
    <property type="entry name" value="CYCLIC DI-GMP PHOSPHODIESTERASE PDEF"/>
    <property type="match status" value="1"/>
</dbReference>